<name>A0ABU9BMZ6_9BURK</name>
<dbReference type="Proteomes" id="UP001371218">
    <property type="component" value="Unassembled WGS sequence"/>
</dbReference>
<evidence type="ECO:0000313" key="3">
    <source>
        <dbReference type="Proteomes" id="UP001371218"/>
    </source>
</evidence>
<proteinExistence type="predicted"/>
<organism evidence="2 3">
    <name type="scientific">Ideonella lacteola</name>
    <dbReference type="NCBI Taxonomy" id="2984193"/>
    <lineage>
        <taxon>Bacteria</taxon>
        <taxon>Pseudomonadati</taxon>
        <taxon>Pseudomonadota</taxon>
        <taxon>Betaproteobacteria</taxon>
        <taxon>Burkholderiales</taxon>
        <taxon>Sphaerotilaceae</taxon>
        <taxon>Ideonella</taxon>
    </lineage>
</organism>
<sequence length="95" mass="10141">MDVGVLQIVVPAVVLVIVAWLALGQPRPKIARIGSGALWRIAVVKEAGQPDRVALNRGCDHRIEPHEAFALATLLDEAARLCEAPSNAESPPDDD</sequence>
<comment type="caution">
    <text evidence="2">The sequence shown here is derived from an EMBL/GenBank/DDBJ whole genome shotgun (WGS) entry which is preliminary data.</text>
</comment>
<gene>
    <name evidence="2" type="ORF">AACH06_05345</name>
</gene>
<keyword evidence="3" id="KW-1185">Reference proteome</keyword>
<feature type="transmembrane region" description="Helical" evidence="1">
    <location>
        <begin position="6"/>
        <end position="23"/>
    </location>
</feature>
<keyword evidence="1" id="KW-0472">Membrane</keyword>
<accession>A0ABU9BMZ6</accession>
<protein>
    <submittedName>
        <fullName evidence="2">Uncharacterized protein</fullName>
    </submittedName>
</protein>
<keyword evidence="1" id="KW-1133">Transmembrane helix</keyword>
<keyword evidence="1" id="KW-0812">Transmembrane</keyword>
<reference evidence="2 3" key="1">
    <citation type="submission" date="2024-04" db="EMBL/GenBank/DDBJ databases">
        <title>Novel species of the genus Ideonella isolated from streams.</title>
        <authorList>
            <person name="Lu H."/>
        </authorList>
    </citation>
    <scope>NUCLEOTIDE SEQUENCE [LARGE SCALE GENOMIC DNA]</scope>
    <source>
        <strain evidence="2 3">DXS29W</strain>
    </source>
</reference>
<dbReference type="EMBL" id="JBBUTG010000002">
    <property type="protein sequence ID" value="MEK8030242.1"/>
    <property type="molecule type" value="Genomic_DNA"/>
</dbReference>
<evidence type="ECO:0000256" key="1">
    <source>
        <dbReference type="SAM" id="Phobius"/>
    </source>
</evidence>
<dbReference type="RefSeq" id="WP_341424591.1">
    <property type="nucleotide sequence ID" value="NZ_JBBUTG010000002.1"/>
</dbReference>
<evidence type="ECO:0000313" key="2">
    <source>
        <dbReference type="EMBL" id="MEK8030242.1"/>
    </source>
</evidence>